<keyword evidence="2" id="KW-1185">Reference proteome</keyword>
<proteinExistence type="predicted"/>
<organism evidence="1 2">
    <name type="scientific">Senna tora</name>
    <dbReference type="NCBI Taxonomy" id="362788"/>
    <lineage>
        <taxon>Eukaryota</taxon>
        <taxon>Viridiplantae</taxon>
        <taxon>Streptophyta</taxon>
        <taxon>Embryophyta</taxon>
        <taxon>Tracheophyta</taxon>
        <taxon>Spermatophyta</taxon>
        <taxon>Magnoliopsida</taxon>
        <taxon>eudicotyledons</taxon>
        <taxon>Gunneridae</taxon>
        <taxon>Pentapetalae</taxon>
        <taxon>rosids</taxon>
        <taxon>fabids</taxon>
        <taxon>Fabales</taxon>
        <taxon>Fabaceae</taxon>
        <taxon>Caesalpinioideae</taxon>
        <taxon>Cassia clade</taxon>
        <taxon>Senna</taxon>
    </lineage>
</organism>
<comment type="caution">
    <text evidence="1">The sequence shown here is derived from an EMBL/GenBank/DDBJ whole genome shotgun (WGS) entry which is preliminary data.</text>
</comment>
<evidence type="ECO:0000313" key="1">
    <source>
        <dbReference type="EMBL" id="KAF7838889.1"/>
    </source>
</evidence>
<sequence>MVEEKMFCYAEEGRHKISSNGKRKMCKRRNPKDI</sequence>
<name>A0A835CE58_9FABA</name>
<dbReference type="AlphaFoldDB" id="A0A835CE58"/>
<evidence type="ECO:0000313" key="2">
    <source>
        <dbReference type="Proteomes" id="UP000634136"/>
    </source>
</evidence>
<protein>
    <submittedName>
        <fullName evidence="1">Uncharacterized protein</fullName>
    </submittedName>
</protein>
<gene>
    <name evidence="1" type="ORF">G2W53_007371</name>
</gene>
<dbReference type="Proteomes" id="UP000634136">
    <property type="component" value="Unassembled WGS sequence"/>
</dbReference>
<dbReference type="EMBL" id="JAAIUW010000003">
    <property type="protein sequence ID" value="KAF7838889.1"/>
    <property type="molecule type" value="Genomic_DNA"/>
</dbReference>
<reference evidence="1" key="1">
    <citation type="submission" date="2020-09" db="EMBL/GenBank/DDBJ databases">
        <title>Genome-Enabled Discovery of Anthraquinone Biosynthesis in Senna tora.</title>
        <authorList>
            <person name="Kang S.-H."/>
            <person name="Pandey R.P."/>
            <person name="Lee C.-M."/>
            <person name="Sim J.-S."/>
            <person name="Jeong J.-T."/>
            <person name="Choi B.-S."/>
            <person name="Jung M."/>
            <person name="Ginzburg D."/>
            <person name="Zhao K."/>
            <person name="Won S.Y."/>
            <person name="Oh T.-J."/>
            <person name="Yu Y."/>
            <person name="Kim N.-H."/>
            <person name="Lee O.R."/>
            <person name="Lee T.-H."/>
            <person name="Bashyal P."/>
            <person name="Kim T.-S."/>
            <person name="Lee W.-H."/>
            <person name="Kawkins C."/>
            <person name="Kim C.-K."/>
            <person name="Kim J.S."/>
            <person name="Ahn B.O."/>
            <person name="Rhee S.Y."/>
            <person name="Sohng J.K."/>
        </authorList>
    </citation>
    <scope>NUCLEOTIDE SEQUENCE</scope>
    <source>
        <tissue evidence="1">Leaf</tissue>
    </source>
</reference>
<accession>A0A835CE58</accession>